<gene>
    <name evidence="2" type="ORF">JWV37_00500</name>
</gene>
<dbReference type="RefSeq" id="WP_205457682.1">
    <property type="nucleotide sequence ID" value="NZ_JAFHKK010000001.1"/>
</dbReference>
<sequence length="92" mass="10202">MIPFSDEELFPVVEKSLEKVKPMLALDGGGMQLLAVKNGRVFVQLQGACNGCSSSGQTLKYGIERHLRIDIHPEIEVINIAPGMESELERYE</sequence>
<dbReference type="InterPro" id="IPR034904">
    <property type="entry name" value="FSCA_dom_sf"/>
</dbReference>
<feature type="domain" description="NIF system FeS cluster assembly NifU C-terminal" evidence="1">
    <location>
        <begin position="13"/>
        <end position="78"/>
    </location>
</feature>
<organism evidence="2 3">
    <name type="scientific">Sulfurospirillum tamanense</name>
    <dbReference type="NCBI Taxonomy" id="2813362"/>
    <lineage>
        <taxon>Bacteria</taxon>
        <taxon>Pseudomonadati</taxon>
        <taxon>Campylobacterota</taxon>
        <taxon>Epsilonproteobacteria</taxon>
        <taxon>Campylobacterales</taxon>
        <taxon>Sulfurospirillaceae</taxon>
        <taxon>Sulfurospirillum</taxon>
    </lineage>
</organism>
<keyword evidence="3" id="KW-1185">Reference proteome</keyword>
<comment type="caution">
    <text evidence="2">The sequence shown here is derived from an EMBL/GenBank/DDBJ whole genome shotgun (WGS) entry which is preliminary data.</text>
</comment>
<dbReference type="EMBL" id="JAFHKK010000001">
    <property type="protein sequence ID" value="MBN2963247.1"/>
    <property type="molecule type" value="Genomic_DNA"/>
</dbReference>
<dbReference type="SUPFAM" id="SSF117916">
    <property type="entry name" value="Fe-S cluster assembly (FSCA) domain-like"/>
    <property type="match status" value="1"/>
</dbReference>
<accession>A0ABS2WNP7</accession>
<dbReference type="Gene3D" id="3.30.300.130">
    <property type="entry name" value="Fe-S cluster assembly (FSCA)"/>
    <property type="match status" value="1"/>
</dbReference>
<protein>
    <submittedName>
        <fullName evidence="2">NifU family protein</fullName>
    </submittedName>
</protein>
<evidence type="ECO:0000313" key="3">
    <source>
        <dbReference type="Proteomes" id="UP000703590"/>
    </source>
</evidence>
<evidence type="ECO:0000313" key="2">
    <source>
        <dbReference type="EMBL" id="MBN2963247.1"/>
    </source>
</evidence>
<proteinExistence type="predicted"/>
<evidence type="ECO:0000259" key="1">
    <source>
        <dbReference type="Pfam" id="PF01106"/>
    </source>
</evidence>
<dbReference type="PANTHER" id="PTHR11178">
    <property type="entry name" value="IRON-SULFUR CLUSTER SCAFFOLD PROTEIN NFU-RELATED"/>
    <property type="match status" value="1"/>
</dbReference>
<dbReference type="Pfam" id="PF01106">
    <property type="entry name" value="NifU"/>
    <property type="match status" value="1"/>
</dbReference>
<name>A0ABS2WNP7_9BACT</name>
<dbReference type="Proteomes" id="UP000703590">
    <property type="component" value="Unassembled WGS sequence"/>
</dbReference>
<reference evidence="2" key="1">
    <citation type="submission" date="2021-02" db="EMBL/GenBank/DDBJ databases">
        <title>Sulfurospirillum tamanensis sp. nov.</title>
        <authorList>
            <person name="Frolova A."/>
            <person name="Merkel A."/>
            <person name="Slobodkin A."/>
        </authorList>
    </citation>
    <scope>NUCLEOTIDE SEQUENCE</scope>
    <source>
        <strain evidence="2">T05b</strain>
    </source>
</reference>
<dbReference type="InterPro" id="IPR001075">
    <property type="entry name" value="NIF_FeS_clus_asmbl_NifU_C"/>
</dbReference>
<reference evidence="2" key="2">
    <citation type="submission" date="2021-02" db="EMBL/GenBank/DDBJ databases">
        <authorList>
            <person name="Merkel A.Y."/>
        </authorList>
    </citation>
    <scope>NUCLEOTIDE SEQUENCE</scope>
    <source>
        <strain evidence="2">T05b</strain>
    </source>
</reference>